<keyword evidence="3" id="KW-1185">Reference proteome</keyword>
<gene>
    <name evidence="2" type="ORF">EXU30_01960</name>
</gene>
<dbReference type="Gene3D" id="3.30.2010.10">
    <property type="entry name" value="Metalloproteases ('zincins'), catalytic domain"/>
    <property type="match status" value="1"/>
</dbReference>
<dbReference type="PANTHER" id="PTHR30399">
    <property type="entry name" value="UNCHARACTERIZED PROTEIN YGJP"/>
    <property type="match status" value="1"/>
</dbReference>
<dbReference type="KEGG" id="smai:EXU30_01960"/>
<evidence type="ECO:0000313" key="2">
    <source>
        <dbReference type="EMBL" id="QBF84753.1"/>
    </source>
</evidence>
<evidence type="ECO:0000313" key="3">
    <source>
        <dbReference type="Proteomes" id="UP000291106"/>
    </source>
</evidence>
<sequence>MARKADAKLLKPKVDVQSLPNSKDLKPNSDPLRYIRHYPQAVISQVKALLDNNELGEHLLKKYPRVHNIRTDKALYDYTLEIKQAFLKQTDPLSKVIFDDKISLSHQALGLHSYVNRRQGNKVKAKNEIRISSRLKRIPEPLLKMVIVHELAHLREKDHNKAFYQLCCNMQSNYHQLELDMRLLLICESIGQSPY</sequence>
<feature type="domain" description="YgjP-like metallopeptidase" evidence="1">
    <location>
        <begin position="121"/>
        <end position="178"/>
    </location>
</feature>
<dbReference type="CDD" id="cd07344">
    <property type="entry name" value="M48_yhfN_like"/>
    <property type="match status" value="1"/>
</dbReference>
<dbReference type="AlphaFoldDB" id="A0A411PMK7"/>
<name>A0A411PMK7_9GAMM</name>
<dbReference type="Pfam" id="PF01863">
    <property type="entry name" value="YgjP-like"/>
    <property type="match status" value="1"/>
</dbReference>
<dbReference type="OrthoDB" id="9000630at2"/>
<evidence type="ECO:0000259" key="1">
    <source>
        <dbReference type="Pfam" id="PF01863"/>
    </source>
</evidence>
<dbReference type="PANTHER" id="PTHR30399:SF1">
    <property type="entry name" value="UTP PYROPHOSPHATASE"/>
    <property type="match status" value="1"/>
</dbReference>
<organism evidence="2 3">
    <name type="scientific">Shewanella maritima</name>
    <dbReference type="NCBI Taxonomy" id="2520507"/>
    <lineage>
        <taxon>Bacteria</taxon>
        <taxon>Pseudomonadati</taxon>
        <taxon>Pseudomonadota</taxon>
        <taxon>Gammaproteobacteria</taxon>
        <taxon>Alteromonadales</taxon>
        <taxon>Shewanellaceae</taxon>
        <taxon>Shewanella</taxon>
    </lineage>
</organism>
<proteinExistence type="predicted"/>
<dbReference type="EMBL" id="CP036200">
    <property type="protein sequence ID" value="QBF84753.1"/>
    <property type="molecule type" value="Genomic_DNA"/>
</dbReference>
<dbReference type="Proteomes" id="UP000291106">
    <property type="component" value="Chromosome"/>
</dbReference>
<reference evidence="2 3" key="1">
    <citation type="submission" date="2019-02" db="EMBL/GenBank/DDBJ databases">
        <title>Shewanella sp. D4-2 isolated from Dokdo Island.</title>
        <authorList>
            <person name="Baek K."/>
        </authorList>
    </citation>
    <scope>NUCLEOTIDE SEQUENCE [LARGE SCALE GENOMIC DNA]</scope>
    <source>
        <strain evidence="2 3">D4-2</strain>
    </source>
</reference>
<protein>
    <submittedName>
        <fullName evidence="2">M48 family peptidase</fullName>
    </submittedName>
</protein>
<dbReference type="InterPro" id="IPR053136">
    <property type="entry name" value="UTP_pyrophosphatase-like"/>
</dbReference>
<dbReference type="InterPro" id="IPR002725">
    <property type="entry name" value="YgjP-like_metallopeptidase"/>
</dbReference>
<accession>A0A411PMK7</accession>